<evidence type="ECO:0000256" key="1">
    <source>
        <dbReference type="SAM" id="MobiDB-lite"/>
    </source>
</evidence>
<accession>A0AAV9DHJ2</accession>
<dbReference type="AlphaFoldDB" id="A0AAV9DHJ2"/>
<dbReference type="Proteomes" id="UP001180020">
    <property type="component" value="Unassembled WGS sequence"/>
</dbReference>
<evidence type="ECO:0000313" key="2">
    <source>
        <dbReference type="EMBL" id="KAK1300583.1"/>
    </source>
</evidence>
<reference evidence="2" key="1">
    <citation type="journal article" date="2023" name="Nat. Commun.">
        <title>Diploid and tetraploid genomes of Acorus and the evolution of monocots.</title>
        <authorList>
            <person name="Ma L."/>
            <person name="Liu K.W."/>
            <person name="Li Z."/>
            <person name="Hsiao Y.Y."/>
            <person name="Qi Y."/>
            <person name="Fu T."/>
            <person name="Tang G.D."/>
            <person name="Zhang D."/>
            <person name="Sun W.H."/>
            <person name="Liu D.K."/>
            <person name="Li Y."/>
            <person name="Chen G.Z."/>
            <person name="Liu X.D."/>
            <person name="Liao X.Y."/>
            <person name="Jiang Y.T."/>
            <person name="Yu X."/>
            <person name="Hao Y."/>
            <person name="Huang J."/>
            <person name="Zhao X.W."/>
            <person name="Ke S."/>
            <person name="Chen Y.Y."/>
            <person name="Wu W.L."/>
            <person name="Hsu J.L."/>
            <person name="Lin Y.F."/>
            <person name="Huang M.D."/>
            <person name="Li C.Y."/>
            <person name="Huang L."/>
            <person name="Wang Z.W."/>
            <person name="Zhao X."/>
            <person name="Zhong W.Y."/>
            <person name="Peng D.H."/>
            <person name="Ahmad S."/>
            <person name="Lan S."/>
            <person name="Zhang J.S."/>
            <person name="Tsai W.C."/>
            <person name="Van de Peer Y."/>
            <person name="Liu Z.J."/>
        </authorList>
    </citation>
    <scope>NUCLEOTIDE SEQUENCE</scope>
    <source>
        <strain evidence="2">CP</strain>
    </source>
</reference>
<keyword evidence="3" id="KW-1185">Reference proteome</keyword>
<reference evidence="2" key="2">
    <citation type="submission" date="2023-06" db="EMBL/GenBank/DDBJ databases">
        <authorList>
            <person name="Ma L."/>
            <person name="Liu K.-W."/>
            <person name="Li Z."/>
            <person name="Hsiao Y.-Y."/>
            <person name="Qi Y."/>
            <person name="Fu T."/>
            <person name="Tang G."/>
            <person name="Zhang D."/>
            <person name="Sun W.-H."/>
            <person name="Liu D.-K."/>
            <person name="Li Y."/>
            <person name="Chen G.-Z."/>
            <person name="Liu X.-D."/>
            <person name="Liao X.-Y."/>
            <person name="Jiang Y.-T."/>
            <person name="Yu X."/>
            <person name="Hao Y."/>
            <person name="Huang J."/>
            <person name="Zhao X.-W."/>
            <person name="Ke S."/>
            <person name="Chen Y.-Y."/>
            <person name="Wu W.-L."/>
            <person name="Hsu J.-L."/>
            <person name="Lin Y.-F."/>
            <person name="Huang M.-D."/>
            <person name="Li C.-Y."/>
            <person name="Huang L."/>
            <person name="Wang Z.-W."/>
            <person name="Zhao X."/>
            <person name="Zhong W.-Y."/>
            <person name="Peng D.-H."/>
            <person name="Ahmad S."/>
            <person name="Lan S."/>
            <person name="Zhang J.-S."/>
            <person name="Tsai W.-C."/>
            <person name="Van De Peer Y."/>
            <person name="Liu Z.-J."/>
        </authorList>
    </citation>
    <scope>NUCLEOTIDE SEQUENCE</scope>
    <source>
        <strain evidence="2">CP</strain>
        <tissue evidence="2">Leaves</tissue>
    </source>
</reference>
<name>A0AAV9DHJ2_ACOCL</name>
<comment type="caution">
    <text evidence="2">The sequence shown here is derived from an EMBL/GenBank/DDBJ whole genome shotgun (WGS) entry which is preliminary data.</text>
</comment>
<sequence>MGSESAIQEEQPNVSRYTNTLPPYLKQDNNSKHGAYKEDLQVGSDNARFMNMPPPYVKQNGFSKLEDHIQDLQVDTNRTKPAHDHIPRRVQEKSKTLREGGEKERLVEKRTSLMVTDAKAKVCQQKESKSDTYRGR</sequence>
<evidence type="ECO:0000313" key="3">
    <source>
        <dbReference type="Proteomes" id="UP001180020"/>
    </source>
</evidence>
<feature type="region of interest" description="Disordered" evidence="1">
    <location>
        <begin position="1"/>
        <end position="34"/>
    </location>
</feature>
<gene>
    <name evidence="2" type="ORF">QJS10_CPB13g00345</name>
</gene>
<dbReference type="EMBL" id="JAUJYO010000013">
    <property type="protein sequence ID" value="KAK1300583.1"/>
    <property type="molecule type" value="Genomic_DNA"/>
</dbReference>
<organism evidence="2 3">
    <name type="scientific">Acorus calamus</name>
    <name type="common">Sweet flag</name>
    <dbReference type="NCBI Taxonomy" id="4465"/>
    <lineage>
        <taxon>Eukaryota</taxon>
        <taxon>Viridiplantae</taxon>
        <taxon>Streptophyta</taxon>
        <taxon>Embryophyta</taxon>
        <taxon>Tracheophyta</taxon>
        <taxon>Spermatophyta</taxon>
        <taxon>Magnoliopsida</taxon>
        <taxon>Liliopsida</taxon>
        <taxon>Acoraceae</taxon>
        <taxon>Acorus</taxon>
    </lineage>
</organism>
<feature type="compositionally biased region" description="Polar residues" evidence="1">
    <location>
        <begin position="1"/>
        <end position="21"/>
    </location>
</feature>
<proteinExistence type="predicted"/>
<protein>
    <submittedName>
        <fullName evidence="2">Uncharacterized protein</fullName>
    </submittedName>
</protein>